<dbReference type="Pfam" id="PF17921">
    <property type="entry name" value="Integrase_H2C2"/>
    <property type="match status" value="1"/>
</dbReference>
<dbReference type="Proteomes" id="UP000614334">
    <property type="component" value="Unassembled WGS sequence"/>
</dbReference>
<feature type="compositionally biased region" description="Basic and acidic residues" evidence="14">
    <location>
        <begin position="1878"/>
        <end position="1902"/>
    </location>
</feature>
<feature type="compositionally biased region" description="Pro residues" evidence="14">
    <location>
        <begin position="47"/>
        <end position="65"/>
    </location>
</feature>
<keyword evidence="5" id="KW-0548">Nucleotidyltransferase</keyword>
<comment type="caution">
    <text evidence="19">The sequence shown here is derived from an EMBL/GenBank/DDBJ whole genome shotgun (WGS) entry which is preliminary data.</text>
</comment>
<evidence type="ECO:0000259" key="16">
    <source>
        <dbReference type="PROSITE" id="PS50158"/>
    </source>
</evidence>
<evidence type="ECO:0000256" key="10">
    <source>
        <dbReference type="ARBA" id="ARBA00023125"/>
    </source>
</evidence>
<dbReference type="SMART" id="SM00298">
    <property type="entry name" value="CHROMO"/>
    <property type="match status" value="1"/>
</dbReference>
<evidence type="ECO:0000259" key="17">
    <source>
        <dbReference type="PROSITE" id="PS50878"/>
    </source>
</evidence>
<dbReference type="PROSITE" id="PS50013">
    <property type="entry name" value="CHROMO_2"/>
    <property type="match status" value="1"/>
</dbReference>
<organism evidence="19 20">
    <name type="scientific">Rhizoctonia solani</name>
    <dbReference type="NCBI Taxonomy" id="456999"/>
    <lineage>
        <taxon>Eukaryota</taxon>
        <taxon>Fungi</taxon>
        <taxon>Dikarya</taxon>
        <taxon>Basidiomycota</taxon>
        <taxon>Agaricomycotina</taxon>
        <taxon>Agaricomycetes</taxon>
        <taxon>Cantharellales</taxon>
        <taxon>Ceratobasidiaceae</taxon>
        <taxon>Rhizoctonia</taxon>
    </lineage>
</organism>
<dbReference type="CDD" id="cd09274">
    <property type="entry name" value="RNase_HI_RT_Ty3"/>
    <property type="match status" value="1"/>
</dbReference>
<dbReference type="GO" id="GO:0004519">
    <property type="term" value="F:endonuclease activity"/>
    <property type="evidence" value="ECO:0007669"/>
    <property type="project" value="UniProtKB-KW"/>
</dbReference>
<dbReference type="Pfam" id="PF17919">
    <property type="entry name" value="RT_RNaseH_2"/>
    <property type="match status" value="1"/>
</dbReference>
<feature type="region of interest" description="Disordered" evidence="14">
    <location>
        <begin position="1591"/>
        <end position="1610"/>
    </location>
</feature>
<dbReference type="PROSITE" id="PS50994">
    <property type="entry name" value="INTEGRASE"/>
    <property type="match status" value="1"/>
</dbReference>
<protein>
    <recommendedName>
        <fullName evidence="21">Reverse transcriptase</fullName>
    </recommendedName>
</protein>
<keyword evidence="8" id="KW-0378">Hydrolase</keyword>
<dbReference type="Gene3D" id="2.40.70.10">
    <property type="entry name" value="Acid Proteases"/>
    <property type="match status" value="1"/>
</dbReference>
<evidence type="ECO:0000256" key="11">
    <source>
        <dbReference type="ARBA" id="ARBA00023242"/>
    </source>
</evidence>
<keyword evidence="13" id="KW-0863">Zinc-finger</keyword>
<feature type="compositionally biased region" description="Pro residues" evidence="14">
    <location>
        <begin position="199"/>
        <end position="211"/>
    </location>
</feature>
<feature type="compositionally biased region" description="Basic residues" evidence="14">
    <location>
        <begin position="31"/>
        <end position="41"/>
    </location>
</feature>
<dbReference type="InterPro" id="IPR000477">
    <property type="entry name" value="RT_dom"/>
</dbReference>
<keyword evidence="13" id="KW-0479">Metal-binding</keyword>
<accession>A0A8H7IK81</accession>
<gene>
    <name evidence="19" type="ORF">RHS01_04119</name>
</gene>
<proteinExistence type="predicted"/>
<keyword evidence="4" id="KW-0808">Transferase</keyword>
<keyword evidence="10" id="KW-0238">DNA-binding</keyword>
<dbReference type="GO" id="GO:0016779">
    <property type="term" value="F:nucleotidyltransferase activity"/>
    <property type="evidence" value="ECO:0007669"/>
    <property type="project" value="UniProtKB-KW"/>
</dbReference>
<dbReference type="InterPro" id="IPR000953">
    <property type="entry name" value="Chromo/chromo_shadow_dom"/>
</dbReference>
<evidence type="ECO:0000313" key="19">
    <source>
        <dbReference type="EMBL" id="KAF8757332.1"/>
    </source>
</evidence>
<evidence type="ECO:0000256" key="3">
    <source>
        <dbReference type="ARBA" id="ARBA00022670"/>
    </source>
</evidence>
<keyword evidence="13" id="KW-0862">Zinc</keyword>
<keyword evidence="7" id="KW-0064">Aspartyl protease</keyword>
<dbReference type="InterPro" id="IPR050951">
    <property type="entry name" value="Retrovirus_Pol_polyprotein"/>
</dbReference>
<evidence type="ECO:0000256" key="5">
    <source>
        <dbReference type="ARBA" id="ARBA00022695"/>
    </source>
</evidence>
<keyword evidence="3" id="KW-0645">Protease</keyword>
<dbReference type="SUPFAM" id="SSF57756">
    <property type="entry name" value="Retrovirus zinc finger-like domains"/>
    <property type="match status" value="1"/>
</dbReference>
<dbReference type="Gene3D" id="1.10.340.70">
    <property type="match status" value="1"/>
</dbReference>
<feature type="compositionally biased region" description="Low complexity" evidence="14">
    <location>
        <begin position="432"/>
        <end position="445"/>
    </location>
</feature>
<dbReference type="SUPFAM" id="SSF56672">
    <property type="entry name" value="DNA/RNA polymerases"/>
    <property type="match status" value="1"/>
</dbReference>
<dbReference type="GO" id="GO:0006508">
    <property type="term" value="P:proteolysis"/>
    <property type="evidence" value="ECO:0007669"/>
    <property type="project" value="UniProtKB-KW"/>
</dbReference>
<dbReference type="GO" id="GO:0003677">
    <property type="term" value="F:DNA binding"/>
    <property type="evidence" value="ECO:0007669"/>
    <property type="project" value="UniProtKB-KW"/>
</dbReference>
<evidence type="ECO:0000259" key="18">
    <source>
        <dbReference type="PROSITE" id="PS50994"/>
    </source>
</evidence>
<dbReference type="PANTHER" id="PTHR37984:SF5">
    <property type="entry name" value="PROTEIN NYNRIN-LIKE"/>
    <property type="match status" value="1"/>
</dbReference>
<feature type="region of interest" description="Disordered" evidence="14">
    <location>
        <begin position="25"/>
        <end position="127"/>
    </location>
</feature>
<keyword evidence="9" id="KW-0694">RNA-binding</keyword>
<dbReference type="Pfam" id="PF03732">
    <property type="entry name" value="Retrotrans_gag"/>
    <property type="match status" value="2"/>
</dbReference>
<dbReference type="PROSITE" id="PS50878">
    <property type="entry name" value="RT_POL"/>
    <property type="match status" value="1"/>
</dbReference>
<dbReference type="GO" id="GO:0008270">
    <property type="term" value="F:zinc ion binding"/>
    <property type="evidence" value="ECO:0007669"/>
    <property type="project" value="UniProtKB-KW"/>
</dbReference>
<dbReference type="InterPro" id="IPR041588">
    <property type="entry name" value="Integrase_H2C2"/>
</dbReference>
<evidence type="ECO:0000259" key="15">
    <source>
        <dbReference type="PROSITE" id="PS50013"/>
    </source>
</evidence>
<dbReference type="InterPro" id="IPR023780">
    <property type="entry name" value="Chromo_domain"/>
</dbReference>
<dbReference type="PROSITE" id="PS00598">
    <property type="entry name" value="CHROMO_1"/>
    <property type="match status" value="1"/>
</dbReference>
<dbReference type="Gene3D" id="3.30.70.270">
    <property type="match status" value="2"/>
</dbReference>
<dbReference type="FunFam" id="3.30.70.270:FF:000020">
    <property type="entry name" value="Transposon Tf2-6 polyprotein-like Protein"/>
    <property type="match status" value="1"/>
</dbReference>
<evidence type="ECO:0000256" key="12">
    <source>
        <dbReference type="ARBA" id="ARBA00023268"/>
    </source>
</evidence>
<dbReference type="FunFam" id="3.30.420.10:FF:000032">
    <property type="entry name" value="Retrovirus-related Pol polyprotein from transposon 297-like Protein"/>
    <property type="match status" value="1"/>
</dbReference>
<feature type="domain" description="Integrase catalytic" evidence="18">
    <location>
        <begin position="1175"/>
        <end position="1334"/>
    </location>
</feature>
<evidence type="ECO:0000256" key="1">
    <source>
        <dbReference type="ARBA" id="ARBA00004123"/>
    </source>
</evidence>
<feature type="domain" description="Reverse transcriptase" evidence="17">
    <location>
        <begin position="641"/>
        <end position="820"/>
    </location>
</feature>
<dbReference type="GO" id="GO:0006397">
    <property type="term" value="P:mRNA processing"/>
    <property type="evidence" value="ECO:0007669"/>
    <property type="project" value="UniProtKB-KW"/>
</dbReference>
<dbReference type="GO" id="GO:0006338">
    <property type="term" value="P:chromatin remodeling"/>
    <property type="evidence" value="ECO:0007669"/>
    <property type="project" value="UniProtKB-ARBA"/>
</dbReference>
<dbReference type="InterPro" id="IPR036397">
    <property type="entry name" value="RNaseH_sf"/>
</dbReference>
<comment type="subcellular location">
    <subcellularLocation>
        <location evidence="1">Nucleus</location>
    </subcellularLocation>
</comment>
<dbReference type="SUPFAM" id="SSF53098">
    <property type="entry name" value="Ribonuclease H-like"/>
    <property type="match status" value="1"/>
</dbReference>
<dbReference type="InterPro" id="IPR005162">
    <property type="entry name" value="Retrotrans_gag_dom"/>
</dbReference>
<feature type="compositionally biased region" description="Low complexity" evidence="14">
    <location>
        <begin position="106"/>
        <end position="123"/>
    </location>
</feature>
<feature type="region of interest" description="Disordered" evidence="14">
    <location>
        <begin position="194"/>
        <end position="217"/>
    </location>
</feature>
<dbReference type="InterPro" id="IPR001878">
    <property type="entry name" value="Znf_CCHC"/>
</dbReference>
<evidence type="ECO:0000256" key="9">
    <source>
        <dbReference type="ARBA" id="ARBA00022884"/>
    </source>
</evidence>
<dbReference type="SUPFAM" id="SSF54160">
    <property type="entry name" value="Chromo domain-like"/>
    <property type="match status" value="1"/>
</dbReference>
<keyword evidence="8" id="KW-0255">Endonuclease</keyword>
<dbReference type="CDD" id="cd01647">
    <property type="entry name" value="RT_LTR"/>
    <property type="match status" value="1"/>
</dbReference>
<feature type="region of interest" description="Disordered" evidence="14">
    <location>
        <begin position="150"/>
        <end position="180"/>
    </location>
</feature>
<dbReference type="Gene3D" id="3.10.10.10">
    <property type="entry name" value="HIV Type 1 Reverse Transcriptase, subunit A, domain 1"/>
    <property type="match status" value="1"/>
</dbReference>
<name>A0A8H7IK81_9AGAM</name>
<evidence type="ECO:0000256" key="2">
    <source>
        <dbReference type="ARBA" id="ARBA00022664"/>
    </source>
</evidence>
<feature type="region of interest" description="Disordered" evidence="14">
    <location>
        <begin position="384"/>
        <end position="473"/>
    </location>
</feature>
<feature type="compositionally biased region" description="Pro residues" evidence="14">
    <location>
        <begin position="1599"/>
        <end position="1610"/>
    </location>
</feature>
<dbReference type="Pfam" id="PF00078">
    <property type="entry name" value="RVT_1"/>
    <property type="match status" value="1"/>
</dbReference>
<dbReference type="InterPro" id="IPR001584">
    <property type="entry name" value="Integrase_cat-core"/>
</dbReference>
<evidence type="ECO:0000256" key="6">
    <source>
        <dbReference type="ARBA" id="ARBA00022722"/>
    </source>
</evidence>
<feature type="domain" description="CCHC-type" evidence="16">
    <location>
        <begin position="1858"/>
        <end position="1872"/>
    </location>
</feature>
<evidence type="ECO:0008006" key="21">
    <source>
        <dbReference type="Google" id="ProtNLM"/>
    </source>
</evidence>
<feature type="domain" description="Chromo" evidence="15">
    <location>
        <begin position="1418"/>
        <end position="1468"/>
    </location>
</feature>
<dbReference type="CDD" id="cd00303">
    <property type="entry name" value="retropepsin_like"/>
    <property type="match status" value="1"/>
</dbReference>
<dbReference type="InterPro" id="IPR023779">
    <property type="entry name" value="Chromodomain_CS"/>
</dbReference>
<dbReference type="GO" id="GO:0003723">
    <property type="term" value="F:RNA binding"/>
    <property type="evidence" value="ECO:0007669"/>
    <property type="project" value="UniProtKB-KW"/>
</dbReference>
<feature type="region of interest" description="Disordered" evidence="14">
    <location>
        <begin position="1870"/>
        <end position="1902"/>
    </location>
</feature>
<dbReference type="InterPro" id="IPR043502">
    <property type="entry name" value="DNA/RNA_pol_sf"/>
</dbReference>
<dbReference type="InterPro" id="IPR041577">
    <property type="entry name" value="RT_RNaseH_2"/>
</dbReference>
<evidence type="ECO:0000256" key="13">
    <source>
        <dbReference type="PROSITE-ProRule" id="PRU00047"/>
    </source>
</evidence>
<evidence type="ECO:0000256" key="4">
    <source>
        <dbReference type="ARBA" id="ARBA00022679"/>
    </source>
</evidence>
<keyword evidence="12" id="KW-0511">Multifunctional enzyme</keyword>
<feature type="compositionally biased region" description="Pro residues" evidence="14">
    <location>
        <begin position="410"/>
        <end position="422"/>
    </location>
</feature>
<dbReference type="PROSITE" id="PS50158">
    <property type="entry name" value="ZF_CCHC"/>
    <property type="match status" value="1"/>
</dbReference>
<dbReference type="GO" id="GO:0015074">
    <property type="term" value="P:DNA integration"/>
    <property type="evidence" value="ECO:0007669"/>
    <property type="project" value="InterPro"/>
</dbReference>
<dbReference type="PANTHER" id="PTHR37984">
    <property type="entry name" value="PROTEIN CBG26694"/>
    <property type="match status" value="1"/>
</dbReference>
<feature type="compositionally biased region" description="Polar residues" evidence="14">
    <location>
        <begin position="387"/>
        <end position="403"/>
    </location>
</feature>
<keyword evidence="11" id="KW-0539">Nucleus</keyword>
<reference evidence="19" key="1">
    <citation type="submission" date="2020-09" db="EMBL/GenBank/DDBJ databases">
        <title>Comparative genome analyses of four rice-infecting Rhizoctonia solani isolates reveal extensive enrichment of homogalacturonan modification genes.</title>
        <authorList>
            <person name="Lee D.-Y."/>
            <person name="Jeon J."/>
            <person name="Kim K.-T."/>
            <person name="Cheong K."/>
            <person name="Song H."/>
            <person name="Choi G."/>
            <person name="Ko J."/>
            <person name="Opiyo S.O."/>
            <person name="Zuo S."/>
            <person name="Madhav S."/>
            <person name="Lee Y.-H."/>
            <person name="Wang G.-L."/>
        </authorList>
    </citation>
    <scope>NUCLEOTIDE SEQUENCE</scope>
    <source>
        <strain evidence="19">AG1-IA B2</strain>
    </source>
</reference>
<keyword evidence="6" id="KW-0540">Nuclease</keyword>
<evidence type="ECO:0000313" key="20">
    <source>
        <dbReference type="Proteomes" id="UP000614334"/>
    </source>
</evidence>
<dbReference type="GO" id="GO:0004190">
    <property type="term" value="F:aspartic-type endopeptidase activity"/>
    <property type="evidence" value="ECO:0007669"/>
    <property type="project" value="UniProtKB-KW"/>
</dbReference>
<dbReference type="Gene3D" id="2.40.50.40">
    <property type="match status" value="1"/>
</dbReference>
<dbReference type="EMBL" id="JACYCF010000005">
    <property type="protein sequence ID" value="KAF8757332.1"/>
    <property type="molecule type" value="Genomic_DNA"/>
</dbReference>
<dbReference type="GO" id="GO:0005634">
    <property type="term" value="C:nucleus"/>
    <property type="evidence" value="ECO:0007669"/>
    <property type="project" value="UniProtKB-SubCell"/>
</dbReference>
<feature type="compositionally biased region" description="Polar residues" evidence="14">
    <location>
        <begin position="1815"/>
        <end position="1843"/>
    </location>
</feature>
<evidence type="ECO:0000256" key="14">
    <source>
        <dbReference type="SAM" id="MobiDB-lite"/>
    </source>
</evidence>
<dbReference type="InterPro" id="IPR016197">
    <property type="entry name" value="Chromo-like_dom_sf"/>
</dbReference>
<feature type="compositionally biased region" description="Basic residues" evidence="14">
    <location>
        <begin position="459"/>
        <end position="472"/>
    </location>
</feature>
<feature type="region of interest" description="Disordered" evidence="14">
    <location>
        <begin position="1804"/>
        <end position="1850"/>
    </location>
</feature>
<feature type="compositionally biased region" description="Pro residues" evidence="14">
    <location>
        <begin position="73"/>
        <end position="87"/>
    </location>
</feature>
<evidence type="ECO:0000256" key="8">
    <source>
        <dbReference type="ARBA" id="ARBA00022759"/>
    </source>
</evidence>
<dbReference type="InterPro" id="IPR012337">
    <property type="entry name" value="RNaseH-like_sf"/>
</dbReference>
<sequence>MVTPRSITSCRIPIDSLPPPYAVLYLDSSSRKRPPPQRPYRRTTSPHTPPPLPPALPLVLPPGHPPTLAGPTPHIPWQPAPGCPLEPAPLSIRESWDPSFRQPPLSSAKYLSSGSSAFSGDSNPSREVRTNVENISQVVNTVKDGLAQLQQSRGPHTPKEQKPPAVEETPRAAPKAQPPHPLQPLSLLFLPFWTGSSPQGPPPAPAQPPAPSTVKVDHPDAFKGKIGSEAKQWLTRMLAWVRLNQRQFPSDLEVLSFLLMNMEEAAGAWAHPHLDQLGSHRALIQTVDEFKIEFLAAFGNPDATRAAERKITSLTQTGTCAEYITKFRTLQMELDWNDAALRGQFAQGLHWEVQKQIATRERQPRTLRELQDAALIIDNALRKEQASHPQQGNKSGKTSSTPNRGRVPANRPPKPVPFPPIPITSRRKNVTAAAQKASVSNAANQGTSLPNVGPDGRLPQRRIRGRPRKPPKLAKTLSTNWEKSATSSFLHPRTAELLRLPLIDLPTPRTITMLDGSSPQAGKIWKKAVLTFSFDGKRMTETFLICNTGSHAAILGLKWLDAHNPEIDWNMRTLTFPHAAPEHVSIAEEEEADKNPLEGVPSEYHQYAKVFGEEEFNKLPPHRHYDIGIELTEEGPLNSPLYTGKIRPSKSSISSPVMFVPKKDGSRRLVVDYRCLNNCTKKNVYPLPRPDDLMAQLRGAKIFTKLDLQWGYNNVQVKEGDEWKTAFQTKYGLYKSLVMTFGLTNAPAAFQHFMNELFKDLLDVCVIIYLDDILIYSKDDASHTQHVHKVLRRLMENQLFCKASKCTFHVTSVEYLGIIVSDKGFSLDKLKIQAVQEWPTPTKVKEVQSFLGFANFLRRFVANFSHMARPLHNLVKKDNPWKWDTKEQEAFQGLKDAITNAPVLCHANPSKPYFLETDASGAALGSILSQQQEDGRLHPLGFLSESFKGAEQNYDTHDKELLAIIRSFEYWRIFLEGTQHPVTIFTDHRNLEYWKESCTFNRCHARWHLLLAGYNFQIVYRPDIPPANQTMLPDPVFANVALVTPEKELQRQIEASLDQDESLEEILQFLQNKSKAPPSIKRAFKDYKMEAGLLFYQGQIVVPDVGTLRTDLLRIFHNSPLAGHPGRQRTLELVSRSYYWPGIRADTYWHVDSCETCQRIRKPKYASIPPQPLELPTRPWQHVSYDMIVDLPKDGNNDSILVIVDSFTKYGIFIKCSKKLKAPKLAELFLDHVWKRHGMPEKTVLDRGRVFNNKFLRALYKRLGIDPHFSSAYHPQSNGQTERVNPSIKHFLRAYSGVNQRDWTKWLPMAEFAYNNAVHSSTGKTPFKALYGWEPTLTPSNVPTDVPEADDLAQTMENQWKEVESALQQSKSRMTAGEEGSPLTFELGEEAWLDAKNINLKTLSPKLTEQRLGPFKEYEVEGITDAEEQNGKWFFRVKWKGYGSEENTWEPRENLKNAEKILEKYKKEMRKKALGAAKALKGGAVSLPPPYAVLYLDSSGRKRPPPQRPYRRLGQQAISLILGLQNQILRLKRELEETKEATKEARDWMGAVNQALTCIEARGGAPHTPEDRKPPACAPCLLGRPLQSSPCLRATNSRPGPPRVHTPPPPLPIRLRSPQIPQPAAPVAAYQAPVKVDHPDAYTGKIGNKAHQWLTRMLAWVRLNQRMFPTNQETLSFLLMNMKDIAGAWAHPHLDQLGSHRALIQSVDDFRTEFLNAFGNPDATRAAERQITHLTQTGTCAEYITKFRTIAMDLDWNDAALRGQFARGLHWEVSRLIATQERRPTTLLELQNAALVIDNALREERASHPPKGSKPGTSSNPNRGASTGQQATRPGRLSSNPNFVSEEEQNRRRAEGLCIKCGKSGHKFAECRTGWKATPKEEGVKKESAKIGKESGPELGKD</sequence>
<dbReference type="Gene3D" id="3.30.420.10">
    <property type="entry name" value="Ribonuclease H-like superfamily/Ribonuclease H"/>
    <property type="match status" value="1"/>
</dbReference>
<dbReference type="Pfam" id="PF00385">
    <property type="entry name" value="Chromo"/>
    <property type="match status" value="1"/>
</dbReference>
<evidence type="ECO:0000256" key="7">
    <source>
        <dbReference type="ARBA" id="ARBA00022750"/>
    </source>
</evidence>
<dbReference type="InterPro" id="IPR043128">
    <property type="entry name" value="Rev_trsase/Diguanyl_cyclase"/>
</dbReference>
<dbReference type="InterPro" id="IPR036875">
    <property type="entry name" value="Znf_CCHC_sf"/>
</dbReference>
<keyword evidence="2" id="KW-0507">mRNA processing</keyword>
<dbReference type="InterPro" id="IPR021109">
    <property type="entry name" value="Peptidase_aspartic_dom_sf"/>
</dbReference>